<dbReference type="InterPro" id="IPR051914">
    <property type="entry name" value="FAD-linked_OxidoTrans_Type4"/>
</dbReference>
<keyword evidence="3" id="KW-0285">Flavoprotein</keyword>
<keyword evidence="9" id="KW-1185">Reference proteome</keyword>
<dbReference type="GO" id="GO:0016491">
    <property type="term" value="F:oxidoreductase activity"/>
    <property type="evidence" value="ECO:0007669"/>
    <property type="project" value="UniProtKB-KW"/>
</dbReference>
<name>A0A1Y2MVM2_PSEAH</name>
<evidence type="ECO:0000256" key="4">
    <source>
        <dbReference type="ARBA" id="ARBA00022827"/>
    </source>
</evidence>
<evidence type="ECO:0000256" key="1">
    <source>
        <dbReference type="ARBA" id="ARBA00001974"/>
    </source>
</evidence>
<keyword evidence="5 8" id="KW-0560">Oxidoreductase</keyword>
<evidence type="ECO:0000256" key="2">
    <source>
        <dbReference type="ARBA" id="ARBA00008000"/>
    </source>
</evidence>
<dbReference type="Proteomes" id="UP000194360">
    <property type="component" value="Unassembled WGS sequence"/>
</dbReference>
<dbReference type="InterPro" id="IPR016164">
    <property type="entry name" value="FAD-linked_Oxase-like_C"/>
</dbReference>
<dbReference type="InterPro" id="IPR006094">
    <property type="entry name" value="Oxid_FAD_bind_N"/>
</dbReference>
<dbReference type="Gene3D" id="3.30.465.10">
    <property type="match status" value="1"/>
</dbReference>
<sequence>MSEREPVGDHLPDGPPVVVEPEGRPFGGSTGPAELHPSDPDAAGRAVLAELSRVLGADQVRTDPDTVRPYVHDEAEWAEHGTPLCLVRARGTADVAAVVAACARHRVPVVARGAGTGLSGGANAVEGCVLLSLERMTAIREISAGERLAVVEPGVVNDDLRAACAAQGLWYPPDPASAPWSTIGGNVATNAGGLCCVKYGVTRDYVLALEVVTADGEVVRVGRRTAKGVAGYDLAGLMVGSEGTLGVITEVTVKLRPARPAAPRTVVGFFDSLADCGAAVAAVTERGLQPAVFELVDRECLAAVNRWRNAGLPEGAAALLLAQTDLPEPAAAAEADAILAAFTEHGATDAMASTDPTEADALFAARRMAYPALEQLGMGMLTEDVCVPRTRMAQMLARIEEIGRRLDVRIATVAHAGDGNLHPLMLTPHDDPAARDRTRAAFDEIISAAVELGGTVTGEHGVGLLKRDGMERELGPRVVAMQRAVKAALDPHGILNPGKAV</sequence>
<dbReference type="InterPro" id="IPR036318">
    <property type="entry name" value="FAD-bd_PCMH-like_sf"/>
</dbReference>
<evidence type="ECO:0000256" key="3">
    <source>
        <dbReference type="ARBA" id="ARBA00022630"/>
    </source>
</evidence>
<feature type="domain" description="FAD-binding PCMH-type" evidence="7">
    <location>
        <begin position="79"/>
        <end position="258"/>
    </location>
</feature>
<dbReference type="PROSITE" id="PS51387">
    <property type="entry name" value="FAD_PCMH"/>
    <property type="match status" value="1"/>
</dbReference>
<dbReference type="InterPro" id="IPR016169">
    <property type="entry name" value="FAD-bd_PCMH_sub2"/>
</dbReference>
<evidence type="ECO:0000259" key="7">
    <source>
        <dbReference type="PROSITE" id="PS51387"/>
    </source>
</evidence>
<dbReference type="AlphaFoldDB" id="A0A1Y2MVM2"/>
<dbReference type="FunFam" id="3.30.70.2740:FF:000001">
    <property type="entry name" value="D-lactate dehydrogenase mitochondrial"/>
    <property type="match status" value="1"/>
</dbReference>
<dbReference type="Pfam" id="PF02913">
    <property type="entry name" value="FAD-oxidase_C"/>
    <property type="match status" value="1"/>
</dbReference>
<dbReference type="PANTHER" id="PTHR42934">
    <property type="entry name" value="GLYCOLATE OXIDASE SUBUNIT GLCD"/>
    <property type="match status" value="1"/>
</dbReference>
<dbReference type="EC" id="1.-.-.-" evidence="8"/>
<gene>
    <name evidence="8" type="ORF">BG845_03505</name>
</gene>
<dbReference type="InterPro" id="IPR016166">
    <property type="entry name" value="FAD-bd_PCMH"/>
</dbReference>
<dbReference type="FunFam" id="1.10.45.10:FF:000001">
    <property type="entry name" value="D-lactate dehydrogenase mitochondrial"/>
    <property type="match status" value="1"/>
</dbReference>
<dbReference type="STRING" id="2074.BG845_03505"/>
<evidence type="ECO:0000256" key="6">
    <source>
        <dbReference type="SAM" id="MobiDB-lite"/>
    </source>
</evidence>
<keyword evidence="4" id="KW-0274">FAD</keyword>
<dbReference type="SUPFAM" id="SSF55103">
    <property type="entry name" value="FAD-linked oxidases, C-terminal domain"/>
    <property type="match status" value="1"/>
</dbReference>
<dbReference type="Gene3D" id="1.10.45.10">
    <property type="entry name" value="Vanillyl-alcohol Oxidase, Chain A, domain 4"/>
    <property type="match status" value="1"/>
</dbReference>
<evidence type="ECO:0000313" key="8">
    <source>
        <dbReference type="EMBL" id="OSY39235.1"/>
    </source>
</evidence>
<comment type="cofactor">
    <cofactor evidence="1">
        <name>FAD</name>
        <dbReference type="ChEBI" id="CHEBI:57692"/>
    </cofactor>
</comment>
<dbReference type="RefSeq" id="WP_085913724.1">
    <property type="nucleotide sequence ID" value="NZ_AP018920.1"/>
</dbReference>
<evidence type="ECO:0000313" key="9">
    <source>
        <dbReference type="Proteomes" id="UP000194360"/>
    </source>
</evidence>
<accession>A0A1Y2MVM2</accession>
<dbReference type="SUPFAM" id="SSF56176">
    <property type="entry name" value="FAD-binding/transporter-associated domain-like"/>
    <property type="match status" value="1"/>
</dbReference>
<feature type="region of interest" description="Disordered" evidence="6">
    <location>
        <begin position="1"/>
        <end position="41"/>
    </location>
</feature>
<dbReference type="GO" id="GO:0071949">
    <property type="term" value="F:FAD binding"/>
    <property type="evidence" value="ECO:0007669"/>
    <property type="project" value="InterPro"/>
</dbReference>
<comment type="caution">
    <text evidence="8">The sequence shown here is derived from an EMBL/GenBank/DDBJ whole genome shotgun (WGS) entry which is preliminary data.</text>
</comment>
<dbReference type="PANTHER" id="PTHR42934:SF2">
    <property type="entry name" value="GLYCOLATE OXIDASE SUBUNIT GLCD"/>
    <property type="match status" value="1"/>
</dbReference>
<dbReference type="InterPro" id="IPR004113">
    <property type="entry name" value="FAD-bd_oxidored_4_C"/>
</dbReference>
<proteinExistence type="inferred from homology"/>
<protein>
    <submittedName>
        <fullName evidence="8">Putative FAD-linked oxidoreductase</fullName>
        <ecNumber evidence="8">1.-.-.-</ecNumber>
    </submittedName>
</protein>
<evidence type="ECO:0000256" key="5">
    <source>
        <dbReference type="ARBA" id="ARBA00023002"/>
    </source>
</evidence>
<dbReference type="OrthoDB" id="9811557at2"/>
<reference evidence="8 9" key="1">
    <citation type="submission" date="2016-09" db="EMBL/GenBank/DDBJ databases">
        <title>Pseudonocardia autotrophica DSM535, a candidate organism with high potential of specific P450 cytochromes.</title>
        <authorList>
            <person name="Grumaz C."/>
            <person name="Vainshtein Y."/>
            <person name="Kirstahler P."/>
            <person name="Sohn K."/>
        </authorList>
    </citation>
    <scope>NUCLEOTIDE SEQUENCE [LARGE SCALE GENOMIC DNA]</scope>
    <source>
        <strain evidence="8 9">DSM 535</strain>
    </source>
</reference>
<organism evidence="8 9">
    <name type="scientific">Pseudonocardia autotrophica</name>
    <name type="common">Amycolata autotrophica</name>
    <name type="synonym">Nocardia autotrophica</name>
    <dbReference type="NCBI Taxonomy" id="2074"/>
    <lineage>
        <taxon>Bacteria</taxon>
        <taxon>Bacillati</taxon>
        <taxon>Actinomycetota</taxon>
        <taxon>Actinomycetes</taxon>
        <taxon>Pseudonocardiales</taxon>
        <taxon>Pseudonocardiaceae</taxon>
        <taxon>Pseudonocardia</taxon>
    </lineage>
</organism>
<comment type="similarity">
    <text evidence="2">Belongs to the FAD-binding oxidoreductase/transferase type 4 family.</text>
</comment>
<dbReference type="InterPro" id="IPR016171">
    <property type="entry name" value="Vanillyl_alc_oxidase_C-sub2"/>
</dbReference>
<feature type="compositionally biased region" description="Basic and acidic residues" evidence="6">
    <location>
        <begin position="1"/>
        <end position="12"/>
    </location>
</feature>
<dbReference type="Pfam" id="PF01565">
    <property type="entry name" value="FAD_binding_4"/>
    <property type="match status" value="1"/>
</dbReference>
<dbReference type="EMBL" id="MIGB01000018">
    <property type="protein sequence ID" value="OSY39235.1"/>
    <property type="molecule type" value="Genomic_DNA"/>
</dbReference>
<dbReference type="Gene3D" id="3.30.70.2740">
    <property type="match status" value="1"/>
</dbReference>